<feature type="domain" description="Protein kinase" evidence="10">
    <location>
        <begin position="10"/>
        <end position="307"/>
    </location>
</feature>
<evidence type="ECO:0000256" key="7">
    <source>
        <dbReference type="ARBA" id="ARBA00022777"/>
    </source>
</evidence>
<dbReference type="InterPro" id="IPR046375">
    <property type="entry name" value="IKBKB_SDD_sf"/>
</dbReference>
<keyword evidence="11" id="KW-1185">Reference proteome</keyword>
<dbReference type="GO" id="GO:0005634">
    <property type="term" value="C:nucleus"/>
    <property type="evidence" value="ECO:0007669"/>
    <property type="project" value="UniProtKB-SubCell"/>
</dbReference>
<organism evidence="11 12">
    <name type="scientific">Vanessa tameamea</name>
    <name type="common">Kamehameha butterfly</name>
    <dbReference type="NCBI Taxonomy" id="334116"/>
    <lineage>
        <taxon>Eukaryota</taxon>
        <taxon>Metazoa</taxon>
        <taxon>Ecdysozoa</taxon>
        <taxon>Arthropoda</taxon>
        <taxon>Hexapoda</taxon>
        <taxon>Insecta</taxon>
        <taxon>Pterygota</taxon>
        <taxon>Neoptera</taxon>
        <taxon>Endopterygota</taxon>
        <taxon>Lepidoptera</taxon>
        <taxon>Glossata</taxon>
        <taxon>Ditrysia</taxon>
        <taxon>Papilionoidea</taxon>
        <taxon>Nymphalidae</taxon>
        <taxon>Nymphalinae</taxon>
        <taxon>Vanessa</taxon>
    </lineage>
</organism>
<keyword evidence="3" id="KW-0963">Cytoplasm</keyword>
<dbReference type="GO" id="GO:0045944">
    <property type="term" value="P:positive regulation of transcription by RNA polymerase II"/>
    <property type="evidence" value="ECO:0007669"/>
    <property type="project" value="TreeGrafter"/>
</dbReference>
<comment type="catalytic activity">
    <reaction evidence="9">
        <text>L-seryl-[I-kappa-B protein] + ATP = O-phospho-L-seryl-[I-kappa-B protein] + ADP + H(+)</text>
        <dbReference type="Rhea" id="RHEA:19073"/>
        <dbReference type="Rhea" id="RHEA-COMP:13698"/>
        <dbReference type="Rhea" id="RHEA-COMP:13699"/>
        <dbReference type="ChEBI" id="CHEBI:15378"/>
        <dbReference type="ChEBI" id="CHEBI:29999"/>
        <dbReference type="ChEBI" id="CHEBI:30616"/>
        <dbReference type="ChEBI" id="CHEBI:83421"/>
        <dbReference type="ChEBI" id="CHEBI:456216"/>
        <dbReference type="EC" id="2.7.11.10"/>
    </reaction>
</comment>
<dbReference type="Gene3D" id="1.10.510.10">
    <property type="entry name" value="Transferase(Phosphotransferase) domain 1"/>
    <property type="match status" value="1"/>
</dbReference>
<dbReference type="Gene3D" id="1.20.1270.250">
    <property type="match status" value="1"/>
</dbReference>
<dbReference type="InterPro" id="IPR011009">
    <property type="entry name" value="Kinase-like_dom_sf"/>
</dbReference>
<dbReference type="Proteomes" id="UP001652626">
    <property type="component" value="Chromosome 15"/>
</dbReference>
<dbReference type="Gene3D" id="3.10.20.90">
    <property type="entry name" value="Phosphatidylinositol 3-kinase Catalytic Subunit, Chain A, domain 1"/>
    <property type="match status" value="1"/>
</dbReference>
<evidence type="ECO:0000256" key="3">
    <source>
        <dbReference type="ARBA" id="ARBA00022490"/>
    </source>
</evidence>
<evidence type="ECO:0000256" key="2">
    <source>
        <dbReference type="ARBA" id="ARBA00012442"/>
    </source>
</evidence>
<dbReference type="AlphaFoldDB" id="A0A8B8I7F9"/>
<dbReference type="EC" id="2.7.11.10" evidence="2"/>
<keyword evidence="7 12" id="KW-0418">Kinase</keyword>
<dbReference type="GeneID" id="113398425"/>
<evidence type="ECO:0000256" key="6">
    <source>
        <dbReference type="ARBA" id="ARBA00022741"/>
    </source>
</evidence>
<dbReference type="OrthoDB" id="267381at2759"/>
<comment type="subcellular location">
    <subcellularLocation>
        <location evidence="1">Cytoplasm</location>
    </subcellularLocation>
</comment>
<dbReference type="PROSITE" id="PS50011">
    <property type="entry name" value="PROTEIN_KINASE_DOM"/>
    <property type="match status" value="1"/>
</dbReference>
<evidence type="ECO:0000259" key="10">
    <source>
        <dbReference type="PROSITE" id="PS50011"/>
    </source>
</evidence>
<evidence type="ECO:0000256" key="4">
    <source>
        <dbReference type="ARBA" id="ARBA00022527"/>
    </source>
</evidence>
<keyword evidence="8" id="KW-0067">ATP-binding</keyword>
<dbReference type="GO" id="GO:0008385">
    <property type="term" value="C:IkappaB kinase complex"/>
    <property type="evidence" value="ECO:0007669"/>
    <property type="project" value="TreeGrafter"/>
</dbReference>
<dbReference type="PROSITE" id="PS00108">
    <property type="entry name" value="PROTEIN_KINASE_ST"/>
    <property type="match status" value="1"/>
</dbReference>
<reference evidence="12" key="1">
    <citation type="submission" date="2025-08" db="UniProtKB">
        <authorList>
            <consortium name="RefSeq"/>
        </authorList>
    </citation>
    <scope>IDENTIFICATION</scope>
    <source>
        <tissue evidence="12">Whole body</tissue>
    </source>
</reference>
<dbReference type="PANTHER" id="PTHR22969">
    <property type="entry name" value="IKB KINASE"/>
    <property type="match status" value="1"/>
</dbReference>
<dbReference type="OMA" id="CVWSTIS"/>
<sequence>MNDIVFIGDWIKDRVLGSGSFGIVVLWKHKNNEQKLAIKTCKWGDELTTKHRERWTKEVEMLQICNHPNIVATKELPPEFVTGLARANPSNLPILCMEYCSGGDLRQVLTRADACCGLKEIQVRKILNDIGNAMRFLHNNKITHRDLKPENIVMHVDDVVGLEQTPKKVTYKIIDLGYAKEIDSNSICASFVGTLQYLAPELFYSKSYSNSVDFWSLGLLAFEIICGTRPFLPFKAPVEWMPSVKKKTHDNICVYETFHGDISYSNEIFPENHISKPFKALIEEWLKIALEWDPKMRGRNTPSKVTFDIPSEEKGNTLGSNIIIFTLLEQILARKIIKIFSVTTISQVAYEINESTTILTLKTWINKDTNIPTENQILISPTSYTDIDNEELVMKYWNENSAVMLYVYNKNQIIDSSCAPNVPKAVQRCLEHHKDLYNYKNSQNLYRNAFYFVINQMDIYEALINGIFSRAESLKQESKQLLVKHNSVDKNLGQFLAKVEFFTKMTEEGKKHVEQLKESEVGTNLLGGFGKIFKEIDALLEKTQKIQNAWSQLSIRIQSAARRSNEGISTDMNSFVAKYNYQNVFSNAYKTFISHKKSEFYNGNREREKQCPDIVRVCYDVLKLRSKILQELQHQQFILKLKDLSIEFAKISDIITKATDNIEILSTDLSNSMDEFTSCVWSTISVVVRDADNMADLPYSVVSFQKRDFKIGESVSHHCIPVAHREEDTVKSLISESLNLRQNHTNLCEKLNSQKKMLQQTIFDFAFLNDTSQ</sequence>
<evidence type="ECO:0000313" key="11">
    <source>
        <dbReference type="Proteomes" id="UP001652626"/>
    </source>
</evidence>
<accession>A0A8B8I7F9</accession>
<dbReference type="GO" id="GO:0005524">
    <property type="term" value="F:ATP binding"/>
    <property type="evidence" value="ECO:0007669"/>
    <property type="project" value="UniProtKB-KW"/>
</dbReference>
<keyword evidence="5" id="KW-0808">Transferase</keyword>
<evidence type="ECO:0000256" key="9">
    <source>
        <dbReference type="ARBA" id="ARBA00048789"/>
    </source>
</evidence>
<proteinExistence type="predicted"/>
<name>A0A8B8I7F9_VANTA</name>
<evidence type="ECO:0000256" key="8">
    <source>
        <dbReference type="ARBA" id="ARBA00022840"/>
    </source>
</evidence>
<dbReference type="GO" id="GO:0033209">
    <property type="term" value="P:tumor necrosis factor-mediated signaling pathway"/>
    <property type="evidence" value="ECO:0007669"/>
    <property type="project" value="TreeGrafter"/>
</dbReference>
<dbReference type="SMART" id="SM00220">
    <property type="entry name" value="S_TKc"/>
    <property type="match status" value="1"/>
</dbReference>
<evidence type="ECO:0000256" key="5">
    <source>
        <dbReference type="ARBA" id="ARBA00022679"/>
    </source>
</evidence>
<protein>
    <recommendedName>
        <fullName evidence="2">IkappaB kinase</fullName>
        <ecNumber evidence="2">2.7.11.10</ecNumber>
    </recommendedName>
</protein>
<dbReference type="PANTHER" id="PTHR22969:SF17">
    <property type="entry name" value="INHIBITOR OF NUCLEAR FACTOR KAPPA-B KINASE SUBUNIT BETA"/>
    <property type="match status" value="1"/>
</dbReference>
<keyword evidence="4" id="KW-0723">Serine/threonine-protein kinase</keyword>
<gene>
    <name evidence="12" type="primary">LOC113398425</name>
</gene>
<dbReference type="SUPFAM" id="SSF56112">
    <property type="entry name" value="Protein kinase-like (PK-like)"/>
    <property type="match status" value="1"/>
</dbReference>
<keyword evidence="6" id="KW-0547">Nucleotide-binding</keyword>
<evidence type="ECO:0000256" key="1">
    <source>
        <dbReference type="ARBA" id="ARBA00004496"/>
    </source>
</evidence>
<dbReference type="RefSeq" id="XP_026492945.2">
    <property type="nucleotide sequence ID" value="XM_026637160.2"/>
</dbReference>
<dbReference type="InterPro" id="IPR008271">
    <property type="entry name" value="Ser/Thr_kinase_AS"/>
</dbReference>
<dbReference type="InterPro" id="IPR000719">
    <property type="entry name" value="Prot_kinase_dom"/>
</dbReference>
<dbReference type="InterPro" id="IPR051180">
    <property type="entry name" value="IKK"/>
</dbReference>
<evidence type="ECO:0000313" key="12">
    <source>
        <dbReference type="RefSeq" id="XP_026492945.2"/>
    </source>
</evidence>
<dbReference type="GO" id="GO:0008384">
    <property type="term" value="F:IkappaB kinase activity"/>
    <property type="evidence" value="ECO:0007669"/>
    <property type="project" value="UniProtKB-EC"/>
</dbReference>
<dbReference type="Pfam" id="PF00069">
    <property type="entry name" value="Pkinase"/>
    <property type="match status" value="1"/>
</dbReference>